<dbReference type="InterPro" id="IPR003669">
    <property type="entry name" value="Thymidylate_synthase_ThyX"/>
</dbReference>
<dbReference type="PROSITE" id="PS51331">
    <property type="entry name" value="THYX"/>
    <property type="match status" value="1"/>
</dbReference>
<dbReference type="UniPathway" id="UPA00575"/>
<comment type="pathway">
    <text evidence="1">Pyrimidine metabolism; dTTP biosynthesis.</text>
</comment>
<feature type="active site" description="Involved in ionization of N3 of dUMP, leading to its activation" evidence="1">
    <location>
        <position position="172"/>
    </location>
</feature>
<dbReference type="HAMAP" id="MF_01408">
    <property type="entry name" value="ThyX"/>
    <property type="match status" value="1"/>
</dbReference>
<dbReference type="GO" id="GO:0050797">
    <property type="term" value="F:thymidylate synthase (FAD) activity"/>
    <property type="evidence" value="ECO:0007669"/>
    <property type="project" value="UniProtKB-UniRule"/>
</dbReference>
<dbReference type="GO" id="GO:0050660">
    <property type="term" value="F:flavin adenine dinucleotide binding"/>
    <property type="evidence" value="ECO:0007669"/>
    <property type="project" value="UniProtKB-UniRule"/>
</dbReference>
<dbReference type="Gene3D" id="3.30.1360.170">
    <property type="match status" value="1"/>
</dbReference>
<feature type="binding site" evidence="1">
    <location>
        <position position="167"/>
    </location>
    <ligand>
        <name>FAD</name>
        <dbReference type="ChEBI" id="CHEBI:57692"/>
        <note>ligand shared between neighboring subunits</note>
    </ligand>
</feature>
<comment type="cofactor">
    <cofactor evidence="1">
        <name>FAD</name>
        <dbReference type="ChEBI" id="CHEBI:57692"/>
    </cofactor>
    <text evidence="1">Binds 4 FAD per tetramer. Each FAD binding site is formed by three monomers.</text>
</comment>
<keyword evidence="1" id="KW-0521">NADP</keyword>
<comment type="function">
    <text evidence="1">Catalyzes the reductive methylation of 2'-deoxyuridine-5'-monophosphate (dUMP) to 2'-deoxythymidine-5'-monophosphate (dTMP) while utilizing 5,10-methylenetetrahydrofolate (mTHF) as the methyl donor, and NADPH and FADH(2) as the reductant.</text>
</comment>
<feature type="binding site" evidence="1">
    <location>
        <begin position="161"/>
        <end position="163"/>
    </location>
    <ligand>
        <name>FAD</name>
        <dbReference type="ChEBI" id="CHEBI:57692"/>
        <note>ligand shared between neighboring subunits</note>
    </ligand>
</feature>
<feature type="binding site" evidence="1">
    <location>
        <begin position="83"/>
        <end position="85"/>
    </location>
    <ligand>
        <name>FAD</name>
        <dbReference type="ChEBI" id="CHEBI:57692"/>
        <note>ligand shared between neighboring subunits</note>
    </ligand>
</feature>
<keyword evidence="1" id="KW-0545">Nucleotide biosynthesis</keyword>
<keyword evidence="1 2" id="KW-0808">Transferase</keyword>
<dbReference type="GO" id="GO:0070402">
    <property type="term" value="F:NADPH binding"/>
    <property type="evidence" value="ECO:0007669"/>
    <property type="project" value="TreeGrafter"/>
</dbReference>
<evidence type="ECO:0000256" key="1">
    <source>
        <dbReference type="HAMAP-Rule" id="MF_01408"/>
    </source>
</evidence>
<dbReference type="SUPFAM" id="SSF69796">
    <property type="entry name" value="Thymidylate synthase-complementing protein Thy1"/>
    <property type="match status" value="1"/>
</dbReference>
<dbReference type="InterPro" id="IPR036098">
    <property type="entry name" value="Thymidylate_synthase_ThyX_sf"/>
</dbReference>
<gene>
    <name evidence="1" type="primary">thyX</name>
    <name evidence="2" type="ORF">EVJ47_08950</name>
</gene>
<dbReference type="NCBIfam" id="TIGR02170">
    <property type="entry name" value="thyX"/>
    <property type="match status" value="1"/>
</dbReference>
<feature type="binding site" evidence="1">
    <location>
        <begin position="80"/>
        <end position="83"/>
    </location>
    <ligand>
        <name>dUMP</name>
        <dbReference type="ChEBI" id="CHEBI:246422"/>
        <note>ligand shared between dimeric partners</note>
    </ligand>
</feature>
<accession>A0A519B969</accession>
<comment type="catalytic activity">
    <reaction evidence="1">
        <text>dUMP + (6R)-5,10-methylene-5,6,7,8-tetrahydrofolate + NADPH + H(+) = dTMP + (6S)-5,6,7,8-tetrahydrofolate + NADP(+)</text>
        <dbReference type="Rhea" id="RHEA:29043"/>
        <dbReference type="ChEBI" id="CHEBI:15378"/>
        <dbReference type="ChEBI" id="CHEBI:15636"/>
        <dbReference type="ChEBI" id="CHEBI:57453"/>
        <dbReference type="ChEBI" id="CHEBI:57783"/>
        <dbReference type="ChEBI" id="CHEBI:58349"/>
        <dbReference type="ChEBI" id="CHEBI:63528"/>
        <dbReference type="ChEBI" id="CHEBI:246422"/>
        <dbReference type="EC" id="2.1.1.148"/>
    </reaction>
</comment>
<dbReference type="PANTHER" id="PTHR34934:SF1">
    <property type="entry name" value="FLAVIN-DEPENDENT THYMIDYLATE SYNTHASE"/>
    <property type="match status" value="1"/>
</dbReference>
<reference evidence="2 3" key="1">
    <citation type="submission" date="2019-01" db="EMBL/GenBank/DDBJ databases">
        <title>Insights into ecological role of a new deltaproteobacterial order Candidatus Sinidesulfobacterales (Sva0485) by metagenomics and metatranscriptomics.</title>
        <authorList>
            <person name="Tan S."/>
            <person name="Liu J."/>
            <person name="Fang Y."/>
            <person name="Hedlund B.P."/>
            <person name="Lian Z.H."/>
            <person name="Huang L.Y."/>
            <person name="Li J.T."/>
            <person name="Huang L.N."/>
            <person name="Li W.J."/>
            <person name="Jiang H.C."/>
            <person name="Dong H.L."/>
            <person name="Shu W.S."/>
        </authorList>
    </citation>
    <scope>NUCLEOTIDE SEQUENCE [LARGE SCALE GENOMIC DNA]</scope>
    <source>
        <strain evidence="2">AP3</strain>
    </source>
</reference>
<comment type="subunit">
    <text evidence="1">Homotetramer.</text>
</comment>
<name>A0A519B969_9DELT</name>
<dbReference type="CDD" id="cd20175">
    <property type="entry name" value="ThyX"/>
    <property type="match status" value="1"/>
</dbReference>
<dbReference type="GO" id="GO:0032259">
    <property type="term" value="P:methylation"/>
    <property type="evidence" value="ECO:0007669"/>
    <property type="project" value="UniProtKB-KW"/>
</dbReference>
<dbReference type="GO" id="GO:0004799">
    <property type="term" value="F:thymidylate synthase activity"/>
    <property type="evidence" value="ECO:0007669"/>
    <property type="project" value="TreeGrafter"/>
</dbReference>
<dbReference type="GO" id="GO:0006231">
    <property type="term" value="P:dTMP biosynthetic process"/>
    <property type="evidence" value="ECO:0007669"/>
    <property type="project" value="UniProtKB-UniRule"/>
</dbReference>
<comment type="similarity">
    <text evidence="1">Belongs to the thymidylate synthase ThyX family.</text>
</comment>
<feature type="binding site" description="in other chain" evidence="1">
    <location>
        <position position="145"/>
    </location>
    <ligand>
        <name>dUMP</name>
        <dbReference type="ChEBI" id="CHEBI:246422"/>
        <note>ligand shared between dimeric partners</note>
    </ligand>
</feature>
<comment type="caution">
    <text evidence="2">The sequence shown here is derived from an EMBL/GenBank/DDBJ whole genome shotgun (WGS) entry which is preliminary data.</text>
</comment>
<organism evidence="2 3">
    <name type="scientific">Candidatus Acidulodesulfobacterium ferriphilum</name>
    <dbReference type="NCBI Taxonomy" id="2597223"/>
    <lineage>
        <taxon>Bacteria</taxon>
        <taxon>Deltaproteobacteria</taxon>
        <taxon>Candidatus Acidulodesulfobacterales</taxon>
        <taxon>Candidatus Acidulodesulfobacterium</taxon>
    </lineage>
</organism>
<dbReference type="AlphaFoldDB" id="A0A519B969"/>
<keyword evidence="1 2" id="KW-0489">Methyltransferase</keyword>
<evidence type="ECO:0000313" key="2">
    <source>
        <dbReference type="EMBL" id="RZD13835.1"/>
    </source>
</evidence>
<keyword evidence="1" id="KW-0285">Flavoprotein</keyword>
<dbReference type="EMBL" id="SGBD01000007">
    <property type="protein sequence ID" value="RZD13835.1"/>
    <property type="molecule type" value="Genomic_DNA"/>
</dbReference>
<dbReference type="PANTHER" id="PTHR34934">
    <property type="entry name" value="FLAVIN-DEPENDENT THYMIDYLATE SYNTHASE"/>
    <property type="match status" value="1"/>
</dbReference>
<protein>
    <recommendedName>
        <fullName evidence="1">Flavin-dependent thymidylate synthase</fullName>
        <shortName evidence="1">FDTS</shortName>
        <ecNumber evidence="1">2.1.1.148</ecNumber>
    </recommendedName>
    <alternativeName>
        <fullName evidence="1">FAD-dependent thymidylate synthase</fullName>
    </alternativeName>
    <alternativeName>
        <fullName evidence="1">Thymidylate synthase ThyX</fullName>
        <shortName evidence="1">TS</shortName>
        <shortName evidence="1">TSase</shortName>
    </alternativeName>
</protein>
<feature type="binding site" evidence="1">
    <location>
        <position position="91"/>
    </location>
    <ligand>
        <name>FAD</name>
        <dbReference type="ChEBI" id="CHEBI:57692"/>
        <note>ligand shared between neighboring subunits</note>
    </ligand>
</feature>
<sequence length="236" mass="26943">MVKLINYTSKPEITIAIAARLCYSSYNIAKIEEDFNAGEKGLEKARKLIKKIRSSGHESVLEHSNFTFGVEKLSRSASHQLVRHRIASYSQRSQRYVKETKPQYVVPDSIVKNSEFLKKYNKAIDEAFSLYGYLLENGVPAEDARYILPNATETQLVFTMNARELLHFFRLRGCERAQWEIRRVAQEMFKLVYPLAPSVFHGAGPACVRGNCSEGEFSCGKPSEVRASWLKAEFDF</sequence>
<dbReference type="EC" id="2.1.1.148" evidence="1"/>
<dbReference type="Proteomes" id="UP000320813">
    <property type="component" value="Unassembled WGS sequence"/>
</dbReference>
<keyword evidence="1" id="KW-0274">FAD</keyword>
<evidence type="ECO:0000313" key="3">
    <source>
        <dbReference type="Proteomes" id="UP000320813"/>
    </source>
</evidence>
<dbReference type="Pfam" id="PF02511">
    <property type="entry name" value="Thy1"/>
    <property type="match status" value="1"/>
</dbReference>
<feature type="binding site" evidence="1">
    <location>
        <position position="59"/>
    </location>
    <ligand>
        <name>FAD</name>
        <dbReference type="ChEBI" id="CHEBI:57692"/>
        <note>ligand shared between neighboring subunits</note>
    </ligand>
</feature>
<feature type="binding site" description="in other chain" evidence="1">
    <location>
        <begin position="91"/>
        <end position="95"/>
    </location>
    <ligand>
        <name>dUMP</name>
        <dbReference type="ChEBI" id="CHEBI:246422"/>
        <note>ligand shared between dimeric partners</note>
    </ligand>
</feature>
<dbReference type="GO" id="GO:0006235">
    <property type="term" value="P:dTTP biosynthetic process"/>
    <property type="evidence" value="ECO:0007669"/>
    <property type="project" value="UniProtKB-UniRule"/>
</dbReference>
<proteinExistence type="inferred from homology"/>
<feature type="binding site" evidence="1">
    <location>
        <position position="172"/>
    </location>
    <ligand>
        <name>dUMP</name>
        <dbReference type="ChEBI" id="CHEBI:246422"/>
        <note>ligand shared between dimeric partners</note>
    </ligand>
</feature>